<dbReference type="GO" id="GO:0006508">
    <property type="term" value="P:proteolysis"/>
    <property type="evidence" value="ECO:0007669"/>
    <property type="project" value="UniProtKB-KW"/>
</dbReference>
<accession>A0A2U0SGJ0</accession>
<keyword evidence="3" id="KW-0805">Transcription regulation</keyword>
<dbReference type="GO" id="GO:0016020">
    <property type="term" value="C:membrane"/>
    <property type="evidence" value="ECO:0007669"/>
    <property type="project" value="InterPro"/>
</dbReference>
<evidence type="ECO:0000256" key="4">
    <source>
        <dbReference type="ARBA" id="ARBA00023125"/>
    </source>
</evidence>
<reference evidence="7 8" key="1">
    <citation type="submission" date="2018-05" db="EMBL/GenBank/DDBJ databases">
        <title>Description of Sphingomonas pokkalii sp nov, isolated from the rhizosphere of saline tolerant pokkali rice and its draft genome analysis.</title>
        <authorList>
            <person name="Menon R."/>
            <person name="Kumari S."/>
            <person name="Rameshkumar N."/>
        </authorList>
    </citation>
    <scope>NUCLEOTIDE SEQUENCE [LARGE SCALE GENOMIC DNA]</scope>
    <source>
        <strain evidence="7 8">L3B27</strain>
    </source>
</reference>
<evidence type="ECO:0000256" key="3">
    <source>
        <dbReference type="ARBA" id="ARBA00023015"/>
    </source>
</evidence>
<proteinExistence type="predicted"/>
<dbReference type="PANTHER" id="PTHR40661:SF3">
    <property type="entry name" value="FELS-1 PROPHAGE TRANSCRIPTIONAL REGULATOR"/>
    <property type="match status" value="1"/>
</dbReference>
<dbReference type="OrthoDB" id="528805at2"/>
<dbReference type="GO" id="GO:0003677">
    <property type="term" value="F:DNA binding"/>
    <property type="evidence" value="ECO:0007669"/>
    <property type="project" value="UniProtKB-KW"/>
</dbReference>
<evidence type="ECO:0000256" key="1">
    <source>
        <dbReference type="ARBA" id="ARBA00022670"/>
    </source>
</evidence>
<comment type="caution">
    <text evidence="7">The sequence shown here is derived from an EMBL/GenBank/DDBJ whole genome shotgun (WGS) entry which is preliminary data.</text>
</comment>
<sequence>MDAEEQRAALARLVADRRLSLSELSRVLGRNAAYLQQYLNRGSPRKLGERDRARLAAYLGVGEAALGGPMPAALVPVPRLDVCASAGAGAGAHADAEALRQPFPFPPLLLRQLGVRPEAASMIRVTGESMLPTLDDGDEILVDRDKRRIDLRGIFVLRVDGELLVKRVRAAVGGIDLISDNPAYPVRFVRAGQFELIGRVAWLGRAL</sequence>
<evidence type="ECO:0000256" key="2">
    <source>
        <dbReference type="ARBA" id="ARBA00022801"/>
    </source>
</evidence>
<dbReference type="EMBL" id="QENQ01000001">
    <property type="protein sequence ID" value="PVX30425.1"/>
    <property type="molecule type" value="Genomic_DNA"/>
</dbReference>
<dbReference type="PANTHER" id="PTHR40661">
    <property type="match status" value="1"/>
</dbReference>
<organism evidence="7 8">
    <name type="scientific">Sphingomonas pokkalii</name>
    <dbReference type="NCBI Taxonomy" id="2175090"/>
    <lineage>
        <taxon>Bacteria</taxon>
        <taxon>Pseudomonadati</taxon>
        <taxon>Pseudomonadota</taxon>
        <taxon>Alphaproteobacteria</taxon>
        <taxon>Sphingomonadales</taxon>
        <taxon>Sphingomonadaceae</taxon>
        <taxon>Sphingomonas</taxon>
    </lineage>
</organism>
<keyword evidence="4" id="KW-0238">DNA-binding</keyword>
<dbReference type="AlphaFoldDB" id="A0A2U0SGJ0"/>
<dbReference type="Pfam" id="PF00717">
    <property type="entry name" value="Peptidase_S24"/>
    <property type="match status" value="1"/>
</dbReference>
<evidence type="ECO:0000259" key="6">
    <source>
        <dbReference type="Pfam" id="PF00717"/>
    </source>
</evidence>
<dbReference type="InterPro" id="IPR039418">
    <property type="entry name" value="LexA-like"/>
</dbReference>
<dbReference type="Gene3D" id="2.10.109.10">
    <property type="entry name" value="Umud Fragment, subunit A"/>
    <property type="match status" value="1"/>
</dbReference>
<dbReference type="Proteomes" id="UP000245890">
    <property type="component" value="Unassembled WGS sequence"/>
</dbReference>
<evidence type="ECO:0000256" key="5">
    <source>
        <dbReference type="ARBA" id="ARBA00023163"/>
    </source>
</evidence>
<dbReference type="InterPro" id="IPR015927">
    <property type="entry name" value="Peptidase_S24_S26A/B/C"/>
</dbReference>
<keyword evidence="2" id="KW-0378">Hydrolase</keyword>
<dbReference type="InterPro" id="IPR036286">
    <property type="entry name" value="LexA/Signal_pep-like_sf"/>
</dbReference>
<evidence type="ECO:0000313" key="8">
    <source>
        <dbReference type="Proteomes" id="UP000245890"/>
    </source>
</evidence>
<dbReference type="SUPFAM" id="SSF51306">
    <property type="entry name" value="LexA/Signal peptidase"/>
    <property type="match status" value="1"/>
</dbReference>
<dbReference type="PROSITE" id="PS00501">
    <property type="entry name" value="SPASE_I_1"/>
    <property type="match status" value="1"/>
</dbReference>
<evidence type="ECO:0000313" key="7">
    <source>
        <dbReference type="EMBL" id="PVX30425.1"/>
    </source>
</evidence>
<keyword evidence="1" id="KW-0645">Protease</keyword>
<name>A0A2U0SGJ0_9SPHN</name>
<keyword evidence="8" id="KW-1185">Reference proteome</keyword>
<dbReference type="GO" id="GO:0004252">
    <property type="term" value="F:serine-type endopeptidase activity"/>
    <property type="evidence" value="ECO:0007669"/>
    <property type="project" value="InterPro"/>
</dbReference>
<dbReference type="RefSeq" id="WP_116469837.1">
    <property type="nucleotide sequence ID" value="NZ_QENQ01000001.1"/>
</dbReference>
<feature type="domain" description="Peptidase S24/S26A/S26B/S26C" evidence="6">
    <location>
        <begin position="85"/>
        <end position="200"/>
    </location>
</feature>
<gene>
    <name evidence="7" type="ORF">DD559_14620</name>
</gene>
<dbReference type="InterPro" id="IPR019756">
    <property type="entry name" value="Pept_S26A_signal_pept_1_Ser-AS"/>
</dbReference>
<keyword evidence="5" id="KW-0804">Transcription</keyword>
<protein>
    <submittedName>
        <fullName evidence="7">Phage repressor protein</fullName>
    </submittedName>
</protein>
<dbReference type="CDD" id="cd06529">
    <property type="entry name" value="S24_LexA-like"/>
    <property type="match status" value="1"/>
</dbReference>